<dbReference type="Pfam" id="PF21671">
    <property type="entry name" value="CPL1-like"/>
    <property type="match status" value="1"/>
</dbReference>
<dbReference type="PANTHER" id="PTHR35192">
    <property type="entry name" value="PROTEIN, PUTATIVE-RELATED"/>
    <property type="match status" value="1"/>
</dbReference>
<dbReference type="EMBL" id="KI894026">
    <property type="protein sequence ID" value="OCF21855.1"/>
    <property type="molecule type" value="Genomic_DNA"/>
</dbReference>
<sequence length="300" mass="32732">MFFVACLASLLSLVSATNFVGCFSDPEVLEGQVGQLQPGIFPVDCLVNCANEGKIYTYEYAQYRNGLGYDQWCLCTNNAPDYRYITDGTGSCDPGFFSPGDVTVSTSLTSFTFVACYPSAGALDFSTQVGNLYECLTECSAYQFARLAFREGERLGYCFCYATDALWSGEHYTPCNQGDWYIYQQSNQPSSFVKRSKARLQYINQRESLCPEGLTACNLPSGPSDSYECIDISLDPESCGGCLHGRYESDIVNHPVRPTIGIDCTALENIVISDVTCVQGQCVVGACEEGFALQHGACVA</sequence>
<accession>A0A1B9FSW4</accession>
<organism evidence="3">
    <name type="scientific">Kwoniella bestiolae CBS 10118</name>
    <dbReference type="NCBI Taxonomy" id="1296100"/>
    <lineage>
        <taxon>Eukaryota</taxon>
        <taxon>Fungi</taxon>
        <taxon>Dikarya</taxon>
        <taxon>Basidiomycota</taxon>
        <taxon>Agaricomycotina</taxon>
        <taxon>Tremellomycetes</taxon>
        <taxon>Tremellales</taxon>
        <taxon>Cryptococcaceae</taxon>
        <taxon>Kwoniella</taxon>
    </lineage>
</organism>
<dbReference type="GeneID" id="30213033"/>
<dbReference type="EMBL" id="CP144543">
    <property type="protein sequence ID" value="WVW83330.1"/>
    <property type="molecule type" value="Genomic_DNA"/>
</dbReference>
<name>A0A1B9FSW4_9TREE</name>
<keyword evidence="1" id="KW-0732">Signal</keyword>
<dbReference type="InterPro" id="IPR048661">
    <property type="entry name" value="CPL1-like"/>
</dbReference>
<keyword evidence="5" id="KW-1185">Reference proteome</keyword>
<dbReference type="KEGG" id="kbi:30213033"/>
<reference evidence="4" key="2">
    <citation type="submission" date="2013-07" db="EMBL/GenBank/DDBJ databases">
        <authorList>
            <consortium name="The Broad Institute Genome Sequencing Platform"/>
            <person name="Cuomo C."/>
            <person name="Litvintseva A."/>
            <person name="Chen Y."/>
            <person name="Heitman J."/>
            <person name="Sun S."/>
            <person name="Springer D."/>
            <person name="Dromer F."/>
            <person name="Young S.K."/>
            <person name="Zeng Q."/>
            <person name="Gargeya S."/>
            <person name="Fitzgerald M."/>
            <person name="Abouelleil A."/>
            <person name="Alvarado L."/>
            <person name="Berlin A.M."/>
            <person name="Chapman S.B."/>
            <person name="Dewar J."/>
            <person name="Goldberg J."/>
            <person name="Griggs A."/>
            <person name="Gujja S."/>
            <person name="Hansen M."/>
            <person name="Howarth C."/>
            <person name="Imamovic A."/>
            <person name="Larimer J."/>
            <person name="McCowan C."/>
            <person name="Murphy C."/>
            <person name="Pearson M."/>
            <person name="Priest M."/>
            <person name="Roberts A."/>
            <person name="Saif S."/>
            <person name="Shea T."/>
            <person name="Sykes S."/>
            <person name="Wortman J."/>
            <person name="Nusbaum C."/>
            <person name="Birren B."/>
        </authorList>
    </citation>
    <scope>NUCLEOTIDE SEQUENCE</scope>
    <source>
        <strain evidence="4">CBS 10118</strain>
    </source>
</reference>
<reference evidence="4" key="4">
    <citation type="submission" date="2024-02" db="EMBL/GenBank/DDBJ databases">
        <title>Comparative genomics of Cryptococcus and Kwoniella reveals pathogenesis evolution and contrasting modes of karyotype evolution via chromosome fusion or intercentromeric recombination.</title>
        <authorList>
            <person name="Coelho M.A."/>
            <person name="David-Palma M."/>
            <person name="Shea T."/>
            <person name="Bowers K."/>
            <person name="McGinley-Smith S."/>
            <person name="Mohammad A.W."/>
            <person name="Gnirke A."/>
            <person name="Yurkov A.M."/>
            <person name="Nowrousian M."/>
            <person name="Sun S."/>
            <person name="Cuomo C.A."/>
            <person name="Heitman J."/>
        </authorList>
    </citation>
    <scope>NUCLEOTIDE SEQUENCE</scope>
    <source>
        <strain evidence="4">CBS 10118</strain>
    </source>
</reference>
<dbReference type="STRING" id="1296100.A0A1B9FSW4"/>
<feature type="chain" id="PRO_5042334615" description="Protein CPL1-like domain-containing protein" evidence="1">
    <location>
        <begin position="17"/>
        <end position="300"/>
    </location>
</feature>
<evidence type="ECO:0000313" key="3">
    <source>
        <dbReference type="EMBL" id="OCF21855.1"/>
    </source>
</evidence>
<feature type="signal peptide" evidence="1">
    <location>
        <begin position="1"/>
        <end position="16"/>
    </location>
</feature>
<reference evidence="3" key="3">
    <citation type="submission" date="2014-01" db="EMBL/GenBank/DDBJ databases">
        <title>Evolution of pathogenesis and genome organization in the Tremellales.</title>
        <authorList>
            <person name="Cuomo C."/>
            <person name="Litvintseva A."/>
            <person name="Heitman J."/>
            <person name="Chen Y."/>
            <person name="Sun S."/>
            <person name="Springer D."/>
            <person name="Dromer F."/>
            <person name="Young S."/>
            <person name="Zeng Q."/>
            <person name="Chapman S."/>
            <person name="Gujja S."/>
            <person name="Saif S."/>
            <person name="Birren B."/>
        </authorList>
    </citation>
    <scope>NUCLEOTIDE SEQUENCE</scope>
    <source>
        <strain evidence="3">CBS 10118</strain>
    </source>
</reference>
<dbReference type="PANTHER" id="PTHR35192:SF2">
    <property type="entry name" value="APPLE DOMAIN-CONTAINING PROTEIN"/>
    <property type="match status" value="1"/>
</dbReference>
<feature type="domain" description="Protein CPL1-like" evidence="2">
    <location>
        <begin position="227"/>
        <end position="295"/>
    </location>
</feature>
<evidence type="ECO:0000259" key="2">
    <source>
        <dbReference type="Pfam" id="PF21671"/>
    </source>
</evidence>
<protein>
    <recommendedName>
        <fullName evidence="2">Protein CPL1-like domain-containing protein</fullName>
    </recommendedName>
</protein>
<evidence type="ECO:0000256" key="1">
    <source>
        <dbReference type="SAM" id="SignalP"/>
    </source>
</evidence>
<reference evidence="3" key="1">
    <citation type="submission" date="2013-07" db="EMBL/GenBank/DDBJ databases">
        <title>The Genome Sequence of Cryptococcus bestiolae CBS10118.</title>
        <authorList>
            <consortium name="The Broad Institute Genome Sequencing Platform"/>
            <person name="Cuomo C."/>
            <person name="Litvintseva A."/>
            <person name="Chen Y."/>
            <person name="Heitman J."/>
            <person name="Sun S."/>
            <person name="Springer D."/>
            <person name="Dromer F."/>
            <person name="Young S.K."/>
            <person name="Zeng Q."/>
            <person name="Gargeya S."/>
            <person name="Fitzgerald M."/>
            <person name="Abouelleil A."/>
            <person name="Alvarado L."/>
            <person name="Berlin A.M."/>
            <person name="Chapman S.B."/>
            <person name="Dewar J."/>
            <person name="Goldberg J."/>
            <person name="Griggs A."/>
            <person name="Gujja S."/>
            <person name="Hansen M."/>
            <person name="Howarth C."/>
            <person name="Imamovic A."/>
            <person name="Larimer J."/>
            <person name="McCowan C."/>
            <person name="Murphy C."/>
            <person name="Pearson M."/>
            <person name="Priest M."/>
            <person name="Roberts A."/>
            <person name="Saif S."/>
            <person name="Shea T."/>
            <person name="Sykes S."/>
            <person name="Wortman J."/>
            <person name="Nusbaum C."/>
            <person name="Birren B."/>
        </authorList>
    </citation>
    <scope>NUCLEOTIDE SEQUENCE [LARGE SCALE GENOMIC DNA]</scope>
    <source>
        <strain evidence="3">CBS 10118</strain>
    </source>
</reference>
<dbReference type="RefSeq" id="XP_019042925.1">
    <property type="nucleotide sequence ID" value="XM_019195212.1"/>
</dbReference>
<dbReference type="VEuPathDB" id="FungiDB:I302_08634"/>
<dbReference type="OrthoDB" id="2564553at2759"/>
<dbReference type="AlphaFoldDB" id="A0A1B9FSW4"/>
<evidence type="ECO:0000313" key="4">
    <source>
        <dbReference type="EMBL" id="WVW83330.1"/>
    </source>
</evidence>
<dbReference type="Proteomes" id="UP000092730">
    <property type="component" value="Chromosome 3"/>
</dbReference>
<gene>
    <name evidence="3" type="ORF">I302_08634</name>
    <name evidence="4" type="ORF">I302_105349</name>
</gene>
<evidence type="ECO:0000313" key="5">
    <source>
        <dbReference type="Proteomes" id="UP000092730"/>
    </source>
</evidence>
<proteinExistence type="predicted"/>
<dbReference type="InterPro" id="IPR038955">
    <property type="entry name" value="PriA/CPL1_fungi"/>
</dbReference>